<dbReference type="AlphaFoldDB" id="A0A9D1ZBP0"/>
<dbReference type="SMART" id="SM00644">
    <property type="entry name" value="Ami_2"/>
    <property type="match status" value="1"/>
</dbReference>
<dbReference type="Proteomes" id="UP000824133">
    <property type="component" value="Unassembled WGS sequence"/>
</dbReference>
<dbReference type="InterPro" id="IPR036505">
    <property type="entry name" value="Amidase/PGRP_sf"/>
</dbReference>
<evidence type="ECO:0000256" key="2">
    <source>
        <dbReference type="ARBA" id="ARBA00011901"/>
    </source>
</evidence>
<keyword evidence="4" id="KW-0961">Cell wall biogenesis/degradation</keyword>
<evidence type="ECO:0000259" key="7">
    <source>
        <dbReference type="SMART" id="SM00644"/>
    </source>
</evidence>
<dbReference type="CDD" id="cd06583">
    <property type="entry name" value="PGRP"/>
    <property type="match status" value="1"/>
</dbReference>
<evidence type="ECO:0000256" key="6">
    <source>
        <dbReference type="SAM" id="SignalP"/>
    </source>
</evidence>
<evidence type="ECO:0000313" key="9">
    <source>
        <dbReference type="Proteomes" id="UP000824133"/>
    </source>
</evidence>
<feature type="region of interest" description="Disordered" evidence="5">
    <location>
        <begin position="27"/>
        <end position="59"/>
    </location>
</feature>
<feature type="chain" id="PRO_5038744921" description="N-acetylmuramoyl-L-alanine amidase" evidence="6">
    <location>
        <begin position="21"/>
        <end position="251"/>
    </location>
</feature>
<reference evidence="8" key="2">
    <citation type="submission" date="2021-04" db="EMBL/GenBank/DDBJ databases">
        <authorList>
            <person name="Gilroy R."/>
        </authorList>
    </citation>
    <scope>NUCLEOTIDE SEQUENCE</scope>
    <source>
        <strain evidence="8">ChiHjej10B9-743</strain>
    </source>
</reference>
<sequence length="251" mass="27133">MGRRALMLVLFAVVLAGCSAGPVEKNDAVEQARSETVVEEATAPEPPAEAEAPEEPEEPGADELLARLDLVEDYRAEFDHGPKGAEHQRYIVLHDTEGEGDPENVVSWWASSGNLVAAHFVVGKDGHIVQCVPLDRIAHHAGYGDTGHNGLFGIEEDGRDDMAGSVPIGSSYADYGMNAWSVGIELVHVGGSGDYPPEQLEALDGLIAYIDAYYGFESEITDHKAWRTGNSDTSPEFAGYLANYQDHRTHE</sequence>
<dbReference type="EMBL" id="DXCP01000033">
    <property type="protein sequence ID" value="HIY79647.1"/>
    <property type="molecule type" value="Genomic_DNA"/>
</dbReference>
<feature type="domain" description="N-acetylmuramoyl-L-alanine amidase" evidence="7">
    <location>
        <begin position="80"/>
        <end position="234"/>
    </location>
</feature>
<dbReference type="EC" id="3.5.1.28" evidence="2"/>
<dbReference type="SUPFAM" id="SSF55846">
    <property type="entry name" value="N-acetylmuramoyl-L-alanine amidase-like"/>
    <property type="match status" value="1"/>
</dbReference>
<evidence type="ECO:0000313" key="8">
    <source>
        <dbReference type="EMBL" id="HIY79647.1"/>
    </source>
</evidence>
<evidence type="ECO:0000256" key="1">
    <source>
        <dbReference type="ARBA" id="ARBA00001561"/>
    </source>
</evidence>
<dbReference type="PANTHER" id="PTHR30417">
    <property type="entry name" value="N-ACETYLMURAMOYL-L-ALANINE AMIDASE AMID"/>
    <property type="match status" value="1"/>
</dbReference>
<keyword evidence="6" id="KW-0732">Signal</keyword>
<keyword evidence="3" id="KW-0378">Hydrolase</keyword>
<reference evidence="8" key="1">
    <citation type="journal article" date="2021" name="PeerJ">
        <title>Extensive microbial diversity within the chicken gut microbiome revealed by metagenomics and culture.</title>
        <authorList>
            <person name="Gilroy R."/>
            <person name="Ravi A."/>
            <person name="Getino M."/>
            <person name="Pursley I."/>
            <person name="Horton D.L."/>
            <person name="Alikhan N.F."/>
            <person name="Baker D."/>
            <person name="Gharbi K."/>
            <person name="Hall N."/>
            <person name="Watson M."/>
            <person name="Adriaenssens E.M."/>
            <person name="Foster-Nyarko E."/>
            <person name="Jarju S."/>
            <person name="Secka A."/>
            <person name="Antonio M."/>
            <person name="Oren A."/>
            <person name="Chaudhuri R.R."/>
            <person name="La Ragione R."/>
            <person name="Hildebrand F."/>
            <person name="Pallen M.J."/>
        </authorList>
    </citation>
    <scope>NUCLEOTIDE SEQUENCE</scope>
    <source>
        <strain evidence="8">ChiHjej10B9-743</strain>
    </source>
</reference>
<dbReference type="GO" id="GO:0009254">
    <property type="term" value="P:peptidoglycan turnover"/>
    <property type="evidence" value="ECO:0007669"/>
    <property type="project" value="TreeGrafter"/>
</dbReference>
<dbReference type="PANTHER" id="PTHR30417:SF1">
    <property type="entry name" value="N-ACETYLMURAMOYL-L-ALANINE AMIDASE AMID"/>
    <property type="match status" value="1"/>
</dbReference>
<name>A0A9D1ZBP0_9ACTN</name>
<accession>A0A9D1ZBP0</accession>
<evidence type="ECO:0000256" key="3">
    <source>
        <dbReference type="ARBA" id="ARBA00022801"/>
    </source>
</evidence>
<dbReference type="GO" id="GO:0008745">
    <property type="term" value="F:N-acetylmuramoyl-L-alanine amidase activity"/>
    <property type="evidence" value="ECO:0007669"/>
    <property type="project" value="UniProtKB-EC"/>
</dbReference>
<proteinExistence type="predicted"/>
<protein>
    <recommendedName>
        <fullName evidence="2">N-acetylmuramoyl-L-alanine amidase</fullName>
        <ecNumber evidence="2">3.5.1.28</ecNumber>
    </recommendedName>
</protein>
<dbReference type="GO" id="GO:0009253">
    <property type="term" value="P:peptidoglycan catabolic process"/>
    <property type="evidence" value="ECO:0007669"/>
    <property type="project" value="InterPro"/>
</dbReference>
<evidence type="ECO:0000256" key="4">
    <source>
        <dbReference type="ARBA" id="ARBA00023316"/>
    </source>
</evidence>
<feature type="signal peptide" evidence="6">
    <location>
        <begin position="1"/>
        <end position="20"/>
    </location>
</feature>
<gene>
    <name evidence="8" type="ORF">IAA42_04330</name>
</gene>
<dbReference type="GO" id="GO:0071555">
    <property type="term" value="P:cell wall organization"/>
    <property type="evidence" value="ECO:0007669"/>
    <property type="project" value="UniProtKB-KW"/>
</dbReference>
<organism evidence="8 9">
    <name type="scientific">Candidatus Olsenella excrementavium</name>
    <dbReference type="NCBI Taxonomy" id="2838709"/>
    <lineage>
        <taxon>Bacteria</taxon>
        <taxon>Bacillati</taxon>
        <taxon>Actinomycetota</taxon>
        <taxon>Coriobacteriia</taxon>
        <taxon>Coriobacteriales</taxon>
        <taxon>Atopobiaceae</taxon>
        <taxon>Olsenella</taxon>
    </lineage>
</organism>
<comment type="caution">
    <text evidence="8">The sequence shown here is derived from an EMBL/GenBank/DDBJ whole genome shotgun (WGS) entry which is preliminary data.</text>
</comment>
<comment type="catalytic activity">
    <reaction evidence="1">
        <text>Hydrolyzes the link between N-acetylmuramoyl residues and L-amino acid residues in certain cell-wall glycopeptides.</text>
        <dbReference type="EC" id="3.5.1.28"/>
    </reaction>
</comment>
<evidence type="ECO:0000256" key="5">
    <source>
        <dbReference type="SAM" id="MobiDB-lite"/>
    </source>
</evidence>
<dbReference type="InterPro" id="IPR051206">
    <property type="entry name" value="NAMLAA_amidase_2"/>
</dbReference>
<dbReference type="Pfam" id="PF01510">
    <property type="entry name" value="Amidase_2"/>
    <property type="match status" value="1"/>
</dbReference>
<dbReference type="InterPro" id="IPR002502">
    <property type="entry name" value="Amidase_domain"/>
</dbReference>
<dbReference type="Gene3D" id="3.40.80.10">
    <property type="entry name" value="Peptidoglycan recognition protein-like"/>
    <property type="match status" value="1"/>
</dbReference>
<dbReference type="PROSITE" id="PS51257">
    <property type="entry name" value="PROKAR_LIPOPROTEIN"/>
    <property type="match status" value="1"/>
</dbReference>